<organism evidence="3 4">
    <name type="scientific">Candidatus Nitrospira allomarina</name>
    <dbReference type="NCBI Taxonomy" id="3020900"/>
    <lineage>
        <taxon>Bacteria</taxon>
        <taxon>Pseudomonadati</taxon>
        <taxon>Nitrospirota</taxon>
        <taxon>Nitrospiria</taxon>
        <taxon>Nitrospirales</taxon>
        <taxon>Nitrospiraceae</taxon>
        <taxon>Nitrospira</taxon>
    </lineage>
</organism>
<evidence type="ECO:0000313" key="4">
    <source>
        <dbReference type="Proteomes" id="UP001302719"/>
    </source>
</evidence>
<keyword evidence="3" id="KW-0489">Methyltransferase</keyword>
<evidence type="ECO:0000259" key="2">
    <source>
        <dbReference type="Pfam" id="PF13649"/>
    </source>
</evidence>
<feature type="domain" description="Methyltransferase" evidence="2">
    <location>
        <begin position="77"/>
        <end position="163"/>
    </location>
</feature>
<evidence type="ECO:0000313" key="3">
    <source>
        <dbReference type="EMBL" id="WNM58292.1"/>
    </source>
</evidence>
<reference evidence="3 4" key="1">
    <citation type="submission" date="2023-01" db="EMBL/GenBank/DDBJ databases">
        <title>Cultivation and genomic characterization of new, ubiquitous marine nitrite-oxidizing bacteria from the Nitrospirales.</title>
        <authorList>
            <person name="Mueller A.J."/>
            <person name="Daebeler A."/>
            <person name="Herbold C.W."/>
            <person name="Kirkegaard R.H."/>
            <person name="Daims H."/>
        </authorList>
    </citation>
    <scope>NUCLEOTIDE SEQUENCE [LARGE SCALE GENOMIC DNA]</scope>
    <source>
        <strain evidence="3 4">VA</strain>
    </source>
</reference>
<keyword evidence="4" id="KW-1185">Reference proteome</keyword>
<dbReference type="InterPro" id="IPR029063">
    <property type="entry name" value="SAM-dependent_MTases_sf"/>
</dbReference>
<proteinExistence type="predicted"/>
<dbReference type="PANTHER" id="PTHR43861">
    <property type="entry name" value="TRANS-ACONITATE 2-METHYLTRANSFERASE-RELATED"/>
    <property type="match status" value="1"/>
</dbReference>
<dbReference type="RefSeq" id="WP_312643914.1">
    <property type="nucleotide sequence ID" value="NZ_CP116967.1"/>
</dbReference>
<dbReference type="PANTHER" id="PTHR43861:SF3">
    <property type="entry name" value="PUTATIVE (AFU_ORTHOLOGUE AFUA_2G14390)-RELATED"/>
    <property type="match status" value="1"/>
</dbReference>
<sequence>MMRIRLQLFSNISQIFVLGLLGPFTLAGFMAIDSSWGAEADKERWNKKYETENYLFGRDPIPFLTDHVDLLPKGAALDLAMGEGRNGVFLATKGFQVTGVDISEAGFKKARALAAEKGVKLTTVVADLEQYTIPQNSYDVIICTYFLQRDLFPKITAALKPGGVVLIETYTVDHLQYRPQFNRTFLLERNELLTLLPALRVLRYQEVDTGDAAFASILAQKPLQATQQ</sequence>
<dbReference type="SUPFAM" id="SSF53335">
    <property type="entry name" value="S-adenosyl-L-methionine-dependent methyltransferases"/>
    <property type="match status" value="1"/>
</dbReference>
<dbReference type="Gene3D" id="3.40.50.150">
    <property type="entry name" value="Vaccinia Virus protein VP39"/>
    <property type="match status" value="1"/>
</dbReference>
<dbReference type="EMBL" id="CP116967">
    <property type="protein sequence ID" value="WNM58292.1"/>
    <property type="molecule type" value="Genomic_DNA"/>
</dbReference>
<dbReference type="CDD" id="cd02440">
    <property type="entry name" value="AdoMet_MTases"/>
    <property type="match status" value="1"/>
</dbReference>
<protein>
    <submittedName>
        <fullName evidence="3">Class I SAM-dependent methyltransferase</fullName>
    </submittedName>
</protein>
<dbReference type="InterPro" id="IPR041698">
    <property type="entry name" value="Methyltransf_25"/>
</dbReference>
<gene>
    <name evidence="3" type="ORF">PP769_00600</name>
</gene>
<accession>A0AA96GBG5</accession>
<dbReference type="KEGG" id="nall:PP769_00600"/>
<dbReference type="Pfam" id="PF13649">
    <property type="entry name" value="Methyltransf_25"/>
    <property type="match status" value="1"/>
</dbReference>
<dbReference type="GO" id="GO:0032259">
    <property type="term" value="P:methylation"/>
    <property type="evidence" value="ECO:0007669"/>
    <property type="project" value="UniProtKB-KW"/>
</dbReference>
<dbReference type="GO" id="GO:0008168">
    <property type="term" value="F:methyltransferase activity"/>
    <property type="evidence" value="ECO:0007669"/>
    <property type="project" value="UniProtKB-KW"/>
</dbReference>
<evidence type="ECO:0000256" key="1">
    <source>
        <dbReference type="ARBA" id="ARBA00022679"/>
    </source>
</evidence>
<dbReference type="Proteomes" id="UP001302719">
    <property type="component" value="Chromosome"/>
</dbReference>
<dbReference type="AlphaFoldDB" id="A0AA96GBG5"/>
<name>A0AA96GBG5_9BACT</name>
<keyword evidence="1" id="KW-0808">Transferase</keyword>